<dbReference type="NCBIfam" id="NF005297">
    <property type="entry name" value="PRK06824.1"/>
    <property type="match status" value="1"/>
</dbReference>
<evidence type="ECO:0000256" key="3">
    <source>
        <dbReference type="ARBA" id="ARBA00022917"/>
    </source>
</evidence>
<sequence>MANDDSRLIYSTETGRICPTCGRPQKKCACKDKRASKGAAPESDGILRIRRETKGRGGKTVTTISGFDERDEDIKQLATRLKNLCGSGGSSKNGVIMIQGDHREAVRAELERSGFKVKIAGG</sequence>
<evidence type="ECO:0000256" key="1">
    <source>
        <dbReference type="ARBA" id="ARBA00005422"/>
    </source>
</evidence>
<evidence type="ECO:0000313" key="6">
    <source>
        <dbReference type="Proteomes" id="UP001165427"/>
    </source>
</evidence>
<dbReference type="GO" id="GO:0001731">
    <property type="term" value="P:formation of translation preinitiation complex"/>
    <property type="evidence" value="ECO:0007669"/>
    <property type="project" value="TreeGrafter"/>
</dbReference>
<dbReference type="RefSeq" id="WP_246904604.1">
    <property type="nucleotide sequence ID" value="NZ_JALJRB010000006.1"/>
</dbReference>
<keyword evidence="3" id="KW-0648">Protein biosynthesis</keyword>
<dbReference type="InterPro" id="IPR005872">
    <property type="entry name" value="SUI1_arc_bac"/>
</dbReference>
<keyword evidence="6" id="KW-1185">Reference proteome</keyword>
<dbReference type="InterPro" id="IPR050318">
    <property type="entry name" value="DENR/SUI1_TIF"/>
</dbReference>
<dbReference type="GO" id="GO:0003743">
    <property type="term" value="F:translation initiation factor activity"/>
    <property type="evidence" value="ECO:0007669"/>
    <property type="project" value="UniProtKB-KW"/>
</dbReference>
<dbReference type="InterPro" id="IPR001950">
    <property type="entry name" value="SUI1"/>
</dbReference>
<evidence type="ECO:0000259" key="4">
    <source>
        <dbReference type="PROSITE" id="PS50296"/>
    </source>
</evidence>
<dbReference type="PANTHER" id="PTHR12789">
    <property type="entry name" value="DENSITY-REGULATED PROTEIN HOMOLOG"/>
    <property type="match status" value="1"/>
</dbReference>
<dbReference type="EMBL" id="JALJRB010000006">
    <property type="protein sequence ID" value="MCJ8500389.1"/>
    <property type="molecule type" value="Genomic_DNA"/>
</dbReference>
<dbReference type="GO" id="GO:0003729">
    <property type="term" value="F:mRNA binding"/>
    <property type="evidence" value="ECO:0007669"/>
    <property type="project" value="TreeGrafter"/>
</dbReference>
<dbReference type="InterPro" id="IPR036877">
    <property type="entry name" value="SUI1_dom_sf"/>
</dbReference>
<dbReference type="PANTHER" id="PTHR12789:SF0">
    <property type="entry name" value="DENSITY-REGULATED PROTEIN"/>
    <property type="match status" value="1"/>
</dbReference>
<accession>A0AA41R131</accession>
<dbReference type="PROSITE" id="PS50296">
    <property type="entry name" value="SUI1"/>
    <property type="match status" value="1"/>
</dbReference>
<name>A0AA41R131_9BACT</name>
<dbReference type="GO" id="GO:0006417">
    <property type="term" value="P:regulation of translation"/>
    <property type="evidence" value="ECO:0007669"/>
    <property type="project" value="UniProtKB-KW"/>
</dbReference>
<comment type="similarity">
    <text evidence="1">Belongs to the SUI1 family.</text>
</comment>
<dbReference type="Gene3D" id="3.30.780.10">
    <property type="entry name" value="SUI1-like domain"/>
    <property type="match status" value="1"/>
</dbReference>
<reference evidence="5" key="1">
    <citation type="submission" date="2022-04" db="EMBL/GenBank/DDBJ databases">
        <title>Desulfatitalea alkaliphila sp. nov., a novel anaerobic sulfate-reducing bacterium isolated from terrestrial mud volcano, Taman Peninsula, Russia.</title>
        <authorList>
            <person name="Khomyakova M.A."/>
            <person name="Merkel A.Y."/>
            <person name="Slobodkin A.I."/>
        </authorList>
    </citation>
    <scope>NUCLEOTIDE SEQUENCE</scope>
    <source>
        <strain evidence="5">M08but</strain>
    </source>
</reference>
<dbReference type="SUPFAM" id="SSF55159">
    <property type="entry name" value="eIF1-like"/>
    <property type="match status" value="1"/>
</dbReference>
<keyword evidence="5" id="KW-0396">Initiation factor</keyword>
<dbReference type="GO" id="GO:0002188">
    <property type="term" value="P:translation reinitiation"/>
    <property type="evidence" value="ECO:0007669"/>
    <property type="project" value="TreeGrafter"/>
</dbReference>
<dbReference type="PIRSF" id="PIRSF037511">
    <property type="entry name" value="Transl_init_SUI1_pro"/>
    <property type="match status" value="1"/>
</dbReference>
<organism evidence="5 6">
    <name type="scientific">Desulfatitalea alkaliphila</name>
    <dbReference type="NCBI Taxonomy" id="2929485"/>
    <lineage>
        <taxon>Bacteria</taxon>
        <taxon>Pseudomonadati</taxon>
        <taxon>Thermodesulfobacteriota</taxon>
        <taxon>Desulfobacteria</taxon>
        <taxon>Desulfobacterales</taxon>
        <taxon>Desulfosarcinaceae</taxon>
        <taxon>Desulfatitalea</taxon>
    </lineage>
</organism>
<keyword evidence="2" id="KW-0810">Translation regulation</keyword>
<evidence type="ECO:0000256" key="2">
    <source>
        <dbReference type="ARBA" id="ARBA00022845"/>
    </source>
</evidence>
<dbReference type="CDD" id="cd11567">
    <property type="entry name" value="YciH_like"/>
    <property type="match status" value="1"/>
</dbReference>
<dbReference type="Pfam" id="PF01253">
    <property type="entry name" value="SUI1"/>
    <property type="match status" value="1"/>
</dbReference>
<gene>
    <name evidence="5" type="ORF">MRX98_07355</name>
</gene>
<comment type="caution">
    <text evidence="5">The sequence shown here is derived from an EMBL/GenBank/DDBJ whole genome shotgun (WGS) entry which is preliminary data.</text>
</comment>
<dbReference type="Proteomes" id="UP001165427">
    <property type="component" value="Unassembled WGS sequence"/>
</dbReference>
<evidence type="ECO:0000313" key="5">
    <source>
        <dbReference type="EMBL" id="MCJ8500389.1"/>
    </source>
</evidence>
<protein>
    <submittedName>
        <fullName evidence="5">Translation initiation factor Sui1</fullName>
    </submittedName>
</protein>
<dbReference type="NCBIfam" id="TIGR01158">
    <property type="entry name" value="SUI1_rel"/>
    <property type="match status" value="1"/>
</dbReference>
<feature type="domain" description="SUI1" evidence="4">
    <location>
        <begin position="51"/>
        <end position="114"/>
    </location>
</feature>
<dbReference type="AlphaFoldDB" id="A0AA41R131"/>
<proteinExistence type="inferred from homology"/>